<feature type="compositionally biased region" description="Low complexity" evidence="9">
    <location>
        <begin position="1098"/>
        <end position="1115"/>
    </location>
</feature>
<accession>A0A5A8D295</accession>
<dbReference type="GO" id="GO:0003688">
    <property type="term" value="F:DNA replication origin binding"/>
    <property type="evidence" value="ECO:0007669"/>
    <property type="project" value="TreeGrafter"/>
</dbReference>
<organism evidence="11 12">
    <name type="scientific">Cafeteria roenbergensis</name>
    <name type="common">Marine flagellate</name>
    <dbReference type="NCBI Taxonomy" id="33653"/>
    <lineage>
        <taxon>Eukaryota</taxon>
        <taxon>Sar</taxon>
        <taxon>Stramenopiles</taxon>
        <taxon>Bigyra</taxon>
        <taxon>Opalozoa</taxon>
        <taxon>Bicosoecida</taxon>
        <taxon>Cafeteriaceae</taxon>
        <taxon>Cafeteria</taxon>
    </lineage>
</organism>
<evidence type="ECO:0000313" key="11">
    <source>
        <dbReference type="EMBL" id="KAA0158081.1"/>
    </source>
</evidence>
<feature type="region of interest" description="Disordered" evidence="9">
    <location>
        <begin position="16"/>
        <end position="78"/>
    </location>
</feature>
<gene>
    <name evidence="11" type="ORF">FNF31_05584</name>
</gene>
<reference evidence="11 12" key="1">
    <citation type="submission" date="2019-07" db="EMBL/GenBank/DDBJ databases">
        <title>Genomes of Cafeteria roenbergensis.</title>
        <authorList>
            <person name="Fischer M.G."/>
            <person name="Hackl T."/>
            <person name="Roman M."/>
        </authorList>
    </citation>
    <scope>NUCLEOTIDE SEQUENCE [LARGE SCALE GENOMIC DNA]</scope>
    <source>
        <strain evidence="11 12">Cflag</strain>
    </source>
</reference>
<feature type="domain" description="Replication factor Mcm10 C-terminal" evidence="10">
    <location>
        <begin position="324"/>
        <end position="1299"/>
    </location>
</feature>
<keyword evidence="4" id="KW-0235">DNA replication</keyword>
<evidence type="ECO:0000256" key="9">
    <source>
        <dbReference type="SAM" id="MobiDB-lite"/>
    </source>
</evidence>
<dbReference type="Pfam" id="PF22379">
    <property type="entry name" value="OB_MCM10"/>
    <property type="match status" value="1"/>
</dbReference>
<dbReference type="Pfam" id="PF09329">
    <property type="entry name" value="zf-primase"/>
    <property type="match status" value="1"/>
</dbReference>
<comment type="subcellular location">
    <subcellularLocation>
        <location evidence="1">Nucleus</location>
    </subcellularLocation>
</comment>
<evidence type="ECO:0000256" key="1">
    <source>
        <dbReference type="ARBA" id="ARBA00004123"/>
    </source>
</evidence>
<proteinExistence type="inferred from homology"/>
<feature type="compositionally biased region" description="Low complexity" evidence="9">
    <location>
        <begin position="45"/>
        <end position="60"/>
    </location>
</feature>
<keyword evidence="7" id="KW-0862">Zinc</keyword>
<dbReference type="InterPro" id="IPR055065">
    <property type="entry name" value="OB_MCM10"/>
</dbReference>
<dbReference type="GO" id="GO:0003697">
    <property type="term" value="F:single-stranded DNA binding"/>
    <property type="evidence" value="ECO:0007669"/>
    <property type="project" value="InterPro"/>
</dbReference>
<dbReference type="Gene3D" id="2.40.50.140">
    <property type="entry name" value="Nucleic acid-binding proteins"/>
    <property type="match status" value="1"/>
</dbReference>
<dbReference type="GO" id="GO:0008270">
    <property type="term" value="F:zinc ion binding"/>
    <property type="evidence" value="ECO:0007669"/>
    <property type="project" value="UniProtKB-KW"/>
</dbReference>
<evidence type="ECO:0000313" key="12">
    <source>
        <dbReference type="Proteomes" id="UP000325113"/>
    </source>
</evidence>
<dbReference type="InterPro" id="IPR040184">
    <property type="entry name" value="Mcm10"/>
</dbReference>
<dbReference type="EMBL" id="VLTM01000072">
    <property type="protein sequence ID" value="KAA0158081.1"/>
    <property type="molecule type" value="Genomic_DNA"/>
</dbReference>
<feature type="region of interest" description="Disordered" evidence="9">
    <location>
        <begin position="1093"/>
        <end position="1140"/>
    </location>
</feature>
<name>A0A5A8D295_CAFRO</name>
<feature type="region of interest" description="Disordered" evidence="9">
    <location>
        <begin position="397"/>
        <end position="434"/>
    </location>
</feature>
<keyword evidence="6" id="KW-0863">Zinc-finger</keyword>
<evidence type="ECO:0000256" key="7">
    <source>
        <dbReference type="ARBA" id="ARBA00022833"/>
    </source>
</evidence>
<evidence type="ECO:0000256" key="4">
    <source>
        <dbReference type="ARBA" id="ARBA00022705"/>
    </source>
</evidence>
<comment type="similarity">
    <text evidence="2">Belongs to the MCM10 family.</text>
</comment>
<dbReference type="InterPro" id="IPR015411">
    <property type="entry name" value="Rep_factor_Mcm10_C"/>
</dbReference>
<comment type="caution">
    <text evidence="11">The sequence shown here is derived from an EMBL/GenBank/DDBJ whole genome shotgun (WGS) entry which is preliminary data.</text>
</comment>
<dbReference type="InterPro" id="IPR012340">
    <property type="entry name" value="NA-bd_OB-fold"/>
</dbReference>
<feature type="region of interest" description="Disordered" evidence="9">
    <location>
        <begin position="620"/>
        <end position="658"/>
    </location>
</feature>
<keyword evidence="5" id="KW-0479">Metal-binding</keyword>
<dbReference type="PANTHER" id="PTHR13454">
    <property type="entry name" value="PROTEIN MCM10 HOMOLOG"/>
    <property type="match status" value="1"/>
</dbReference>
<evidence type="ECO:0000256" key="8">
    <source>
        <dbReference type="ARBA" id="ARBA00023242"/>
    </source>
</evidence>
<evidence type="ECO:0000256" key="5">
    <source>
        <dbReference type="ARBA" id="ARBA00022723"/>
    </source>
</evidence>
<dbReference type="InterPro" id="IPR015408">
    <property type="entry name" value="Znf_Mcm10/DnaG"/>
</dbReference>
<evidence type="ECO:0000256" key="6">
    <source>
        <dbReference type="ARBA" id="ARBA00022771"/>
    </source>
</evidence>
<evidence type="ECO:0000259" key="10">
    <source>
        <dbReference type="SMART" id="SM01280"/>
    </source>
</evidence>
<evidence type="ECO:0000256" key="2">
    <source>
        <dbReference type="ARBA" id="ARBA00009679"/>
    </source>
</evidence>
<keyword evidence="8" id="KW-0539">Nucleus</keyword>
<feature type="region of interest" description="Disordered" evidence="9">
    <location>
        <begin position="519"/>
        <end position="569"/>
    </location>
</feature>
<feature type="compositionally biased region" description="Low complexity" evidence="9">
    <location>
        <begin position="519"/>
        <end position="539"/>
    </location>
</feature>
<dbReference type="PANTHER" id="PTHR13454:SF11">
    <property type="entry name" value="PROTEIN MCM10 HOMOLOG"/>
    <property type="match status" value="1"/>
</dbReference>
<sequence length="1303" mass="131506">MSDALADSLADELLGLLDGQGAESPVCDTAGAPDDSELEPGPAQSSVSPSPVADRPVAAPALPPAPAKVPESIGRARRASSVLPSSLLGGLRRGASSTAWQAADTGSAVADGSTAGTGTPSVSLMSGGVAARGSSPAHGSAANGASSSSFRCPVSGLEVDHASVTEQQLRMMGSGRESLSVADTTRISADAMLDKTSHGKEVLVVGCLTSKSPVKTSSKGTKFLVWTLSDLRGSEVTTTLFDEAYSELMHEQPGQLIALVAPRVVKSDDSSRRAAGNGPMRSSGFMLSVGEAGQVVVVGRAVGCGQCAFQKRDGGRCRIPVDTTAQRFCHLHLQESYKKARSGRAQFKQASGNIMKGGLPAAQQGLRSASQGTYSLGRAAAAGKAMLSRALQQNRAKLGLPPPPAASGVPRATALASGGGGAAGSAGDAQPQRAAASRLEVPAVVELEPRAVGLAARRLLKESLARRGGLSAATAELSRTLDALAPSASEQDRRSLAAAVAIGRHNIALLRDKRAAGAAAGCTSGGSSPSQPAAAAPPGVRRSGSSVGLLGAIPGTAGSRSAPSSRFGIRGSGGLSVTAARSGRIAAAVAAAPSGSGGLGTVACAQDARSARRARLARGYTPTGMGALGGPSDSGSSSSSSSSSASLAGRAARQSSASRVMQAGDAAAASRLASMGRLHANAAAVHVSRATGEDPRVVAGKLAQGRGAAAELTFVGGGRSGRGGRASSRGEDAFTVAEGGEVTLDDGRDCSSKRDGKRDGGRAGRVLGAMLRQSGATEVLAEQAEAGARGSAAAGAAKGKVLALRAEDEVLMEGARGKRARAGSAAPLPSGGQMQVVSSRASRGLQVASVAGGHRVLVKGREEYQAAVFQRAEARRRAADDAAAGDSAEQGSAVCRGLRVALRAKHERDQAEGASAAAPPRKRLRPGSSHPAEPVVDLSADAGKGSAGAGAVGLSKTLSPLFRAKSGTAPADEGGPLGDALWEALDPSRLNALERARGAAKERYLRRHLGDGGEDGARLREELRRKEAERALAETAPRDTTKAGASSLLNDLLGEVHTRPGFVRNRDALIPLPGTEQAAMARGAAHGLAEALRRRAARGTGTAGTSTGTSTPEGAKSGGDKRAAATDTPPTADSKGGAAPTLFGGGSLSSAEAARIFAARSRYAKSAEQEAMDHAMETVDRLAALEDVAEAAESFSSVKGTAYDCRQCGRQFSRVPDSCKEQGHSLRAVPITKHFRSCVGCGNRATGPRPANQTATACAKCGKRVWKAASVRSIRAPDKGLTARKMDALKPTGGPEVKSLRYG</sequence>
<dbReference type="SMART" id="SM01280">
    <property type="entry name" value="Mcm10"/>
    <property type="match status" value="1"/>
</dbReference>
<evidence type="ECO:0000256" key="3">
    <source>
        <dbReference type="ARBA" id="ARBA00017770"/>
    </source>
</evidence>
<protein>
    <recommendedName>
        <fullName evidence="3">Protein MCM10 homolog</fullName>
    </recommendedName>
</protein>
<dbReference type="Proteomes" id="UP000325113">
    <property type="component" value="Unassembled WGS sequence"/>
</dbReference>
<dbReference type="GO" id="GO:0043596">
    <property type="term" value="C:nuclear replication fork"/>
    <property type="evidence" value="ECO:0007669"/>
    <property type="project" value="TreeGrafter"/>
</dbReference>
<feature type="region of interest" description="Disordered" evidence="9">
    <location>
        <begin position="905"/>
        <end position="950"/>
    </location>
</feature>
<dbReference type="GO" id="GO:0006270">
    <property type="term" value="P:DNA replication initiation"/>
    <property type="evidence" value="ECO:0007669"/>
    <property type="project" value="InterPro"/>
</dbReference>
<feature type="compositionally biased region" description="Low complexity" evidence="9">
    <location>
        <begin position="630"/>
        <end position="658"/>
    </location>
</feature>